<dbReference type="EMBL" id="JADCNL010000014">
    <property type="protein sequence ID" value="KAG0452887.1"/>
    <property type="molecule type" value="Genomic_DNA"/>
</dbReference>
<accession>A0A835U914</accession>
<protein>
    <submittedName>
        <fullName evidence="1">Uncharacterized protein</fullName>
    </submittedName>
</protein>
<proteinExistence type="predicted"/>
<evidence type="ECO:0000313" key="2">
    <source>
        <dbReference type="Proteomes" id="UP000636800"/>
    </source>
</evidence>
<sequence>MSSRILNQAGLCRVGDEMANGGWDSTQAVAAGVFQINTAVSTFQRLVNTLVPQGYALSLRERATRGCTIDNEIVFNEAIIEEENKEYKRSSNKLGEMISTHIESSLVSTAQKKINSQKSFKTQKSNLSLICLLGDFWCHPAHSDHITAASISLYSPFSVCSIDPTTAP</sequence>
<organism evidence="1 2">
    <name type="scientific">Vanilla planifolia</name>
    <name type="common">Vanilla</name>
    <dbReference type="NCBI Taxonomy" id="51239"/>
    <lineage>
        <taxon>Eukaryota</taxon>
        <taxon>Viridiplantae</taxon>
        <taxon>Streptophyta</taxon>
        <taxon>Embryophyta</taxon>
        <taxon>Tracheophyta</taxon>
        <taxon>Spermatophyta</taxon>
        <taxon>Magnoliopsida</taxon>
        <taxon>Liliopsida</taxon>
        <taxon>Asparagales</taxon>
        <taxon>Orchidaceae</taxon>
        <taxon>Vanilloideae</taxon>
        <taxon>Vanilleae</taxon>
        <taxon>Vanilla</taxon>
    </lineage>
</organism>
<evidence type="ECO:0000313" key="1">
    <source>
        <dbReference type="EMBL" id="KAG0452887.1"/>
    </source>
</evidence>
<keyword evidence="2" id="KW-1185">Reference proteome</keyword>
<dbReference type="OrthoDB" id="2016915at2759"/>
<dbReference type="AlphaFoldDB" id="A0A835U914"/>
<dbReference type="Proteomes" id="UP000636800">
    <property type="component" value="Unassembled WGS sequence"/>
</dbReference>
<name>A0A835U914_VANPL</name>
<gene>
    <name evidence="1" type="ORF">HPP92_025551</name>
</gene>
<comment type="caution">
    <text evidence="1">The sequence shown here is derived from an EMBL/GenBank/DDBJ whole genome shotgun (WGS) entry which is preliminary data.</text>
</comment>
<reference evidence="1 2" key="1">
    <citation type="journal article" date="2020" name="Nat. Food">
        <title>A phased Vanilla planifolia genome enables genetic improvement of flavour and production.</title>
        <authorList>
            <person name="Hasing T."/>
            <person name="Tang H."/>
            <person name="Brym M."/>
            <person name="Khazi F."/>
            <person name="Huang T."/>
            <person name="Chambers A.H."/>
        </authorList>
    </citation>
    <scope>NUCLEOTIDE SEQUENCE [LARGE SCALE GENOMIC DNA]</scope>
    <source>
        <tissue evidence="1">Leaf</tissue>
    </source>
</reference>